<dbReference type="GO" id="GO:0006487">
    <property type="term" value="P:protein N-linked glycosylation"/>
    <property type="evidence" value="ECO:0007669"/>
    <property type="project" value="TreeGrafter"/>
</dbReference>
<feature type="transmembrane region" description="Helical" evidence="14">
    <location>
        <begin position="86"/>
        <end position="111"/>
    </location>
</feature>
<evidence type="ECO:0000256" key="9">
    <source>
        <dbReference type="ARBA" id="ARBA00022824"/>
    </source>
</evidence>
<evidence type="ECO:0000256" key="14">
    <source>
        <dbReference type="RuleBase" id="RU367051"/>
    </source>
</evidence>
<feature type="domain" description="Glycosyl transferase family 1" evidence="15">
    <location>
        <begin position="166"/>
        <end position="335"/>
    </location>
</feature>
<dbReference type="InterPro" id="IPR001296">
    <property type="entry name" value="Glyco_trans_1"/>
</dbReference>
<dbReference type="InterPro" id="IPR038013">
    <property type="entry name" value="ALG11"/>
</dbReference>
<evidence type="ECO:0000259" key="16">
    <source>
        <dbReference type="Pfam" id="PF15924"/>
    </source>
</evidence>
<evidence type="ECO:0000256" key="2">
    <source>
        <dbReference type="ARBA" id="ARBA00004922"/>
    </source>
</evidence>
<evidence type="ECO:0000256" key="3">
    <source>
        <dbReference type="ARBA" id="ARBA00009481"/>
    </source>
</evidence>
<keyword evidence="8 14" id="KW-0812">Transmembrane</keyword>
<feature type="non-terminal residue" evidence="17">
    <location>
        <position position="358"/>
    </location>
</feature>
<dbReference type="GO" id="GO:0004377">
    <property type="term" value="F:GDP-Man:Man(3)GlcNAc(2)-PP-Dol alpha-1,2-mannosyltransferase activity"/>
    <property type="evidence" value="ECO:0007669"/>
    <property type="project" value="UniProtKB-UniRule"/>
</dbReference>
<evidence type="ECO:0000256" key="10">
    <source>
        <dbReference type="ARBA" id="ARBA00022989"/>
    </source>
</evidence>
<reference evidence="17" key="1">
    <citation type="journal article" date="2004" name="Nature">
        <title>Genome duplication in the teleost fish Tetraodon nigroviridis reveals the early vertebrate proto-karyotype.</title>
        <authorList>
            <person name="Jaillon O."/>
            <person name="Aury J.-M."/>
            <person name="Brunet F."/>
            <person name="Petit J.-L."/>
            <person name="Stange-Thomann N."/>
            <person name="Mauceli E."/>
            <person name="Bouneau L."/>
            <person name="Fischer C."/>
            <person name="Ozouf-Costaz C."/>
            <person name="Bernot A."/>
            <person name="Nicaud S."/>
            <person name="Jaffe D."/>
            <person name="Fisher S."/>
            <person name="Lutfalla G."/>
            <person name="Dossat C."/>
            <person name="Segurens B."/>
            <person name="Dasilva C."/>
            <person name="Salanoubat M."/>
            <person name="Levy M."/>
            <person name="Boudet N."/>
            <person name="Castellano S."/>
            <person name="Anthouard V."/>
            <person name="Jubin C."/>
            <person name="Castelli V."/>
            <person name="Katinka M."/>
            <person name="Vacherie B."/>
            <person name="Biemont C."/>
            <person name="Skalli Z."/>
            <person name="Cattolico L."/>
            <person name="Poulain J."/>
            <person name="De Berardinis V."/>
            <person name="Cruaud C."/>
            <person name="Duprat S."/>
            <person name="Brottier P."/>
            <person name="Coutanceau J.-P."/>
            <person name="Gouzy J."/>
            <person name="Parra G."/>
            <person name="Lardier G."/>
            <person name="Chapple C."/>
            <person name="McKernan K.J."/>
            <person name="McEwan P."/>
            <person name="Bosak S."/>
            <person name="Kellis M."/>
            <person name="Volff J.-N."/>
            <person name="Guigo R."/>
            <person name="Zody M.C."/>
            <person name="Mesirov J."/>
            <person name="Lindblad-Toh K."/>
            <person name="Birren B."/>
            <person name="Nusbaum C."/>
            <person name="Kahn D."/>
            <person name="Robinson-Rechavi M."/>
            <person name="Laudet V."/>
            <person name="Schachter V."/>
            <person name="Quetier F."/>
            <person name="Saurin W."/>
            <person name="Scarpelli C."/>
            <person name="Wincker P."/>
            <person name="Lander E.S."/>
            <person name="Weissenbach J."/>
            <person name="Roest Crollius H."/>
        </authorList>
    </citation>
    <scope>NUCLEOTIDE SEQUENCE [LARGE SCALE GENOMIC DNA]</scope>
</reference>
<comment type="caution">
    <text evidence="17">The sequence shown here is derived from an EMBL/GenBank/DDBJ whole genome shotgun (WGS) entry which is preliminary data.</text>
</comment>
<feature type="transmembrane region" description="Helical" evidence="14">
    <location>
        <begin position="48"/>
        <end position="66"/>
    </location>
</feature>
<dbReference type="InterPro" id="IPR031814">
    <property type="entry name" value="ALG11_N"/>
</dbReference>
<protein>
    <recommendedName>
        <fullName evidence="5 14">GDP-Man:Man(3)GlcNAc(2)-PP-Dol alpha-1,2-mannosyltransferase</fullName>
        <ecNumber evidence="4 14">2.4.1.131</ecNumber>
    </recommendedName>
</protein>
<evidence type="ECO:0000259" key="15">
    <source>
        <dbReference type="Pfam" id="PF00534"/>
    </source>
</evidence>
<comment type="function">
    <text evidence="13">GDP-Man:Man(3)GlcNAc(2)-PP-Dol alpha-1,2-mannosyltransferase that operates in the biosynthetic pathway of dolichol-linked oligosaccharides, the glycan precursors employed in protein asparagine (N)-glycosylation. The assembly of dolichol-linked oligosaccharides begins on the cytosolic side of the endoplasmic reticulum membrane and finishes in its lumen. The sequential addition of sugars to dolichol pyrophosphate produces dolichol-linked oligosaccharides containing fourteen sugars, including two GlcNAcs, nine mannoses and three glucoses. Once assembled, the oligosaccharide is transferred from the lipid to nascent proteins by oligosaccharyltransferases. Catalyzes, on the cytoplasmic face of the endoplasmic reticulum, the addition of the fourth and fifth mannose residues to the dolichol-linked oligosaccharide chain, to produce Man(5)GlcNAc(2)-PP-dolichol core oligosaccharide. Man(5)GlcNAc(2)-PP-dolichol is a substrate for ALG3, the following enzyme in the biosynthetic pathway.</text>
</comment>
<dbReference type="KEGG" id="tng:GSTEN00027147G001"/>
<evidence type="ECO:0000256" key="8">
    <source>
        <dbReference type="ARBA" id="ARBA00022692"/>
    </source>
</evidence>
<dbReference type="SUPFAM" id="SSF53756">
    <property type="entry name" value="UDP-Glycosyltransferase/glycogen phosphorylase"/>
    <property type="match status" value="1"/>
</dbReference>
<dbReference type="HOGENOM" id="CLU_017896_2_0_1"/>
<dbReference type="AlphaFoldDB" id="Q4RY49"/>
<evidence type="ECO:0000256" key="6">
    <source>
        <dbReference type="ARBA" id="ARBA00022676"/>
    </source>
</evidence>
<evidence type="ECO:0000256" key="5">
    <source>
        <dbReference type="ARBA" id="ARBA00022018"/>
    </source>
</evidence>
<dbReference type="Pfam" id="PF00534">
    <property type="entry name" value="Glycos_transf_1"/>
    <property type="match status" value="1"/>
</dbReference>
<dbReference type="EMBL" id="CAAE01014978">
    <property type="protein sequence ID" value="CAG06683.1"/>
    <property type="molecule type" value="Genomic_DNA"/>
</dbReference>
<dbReference type="FunFam" id="3.40.50.2000:FF:000076">
    <property type="entry name" value="GDP-Man:Man(3)GlcNAc(2)-PP-Dol alpha-1,2-mannosyltransferase"/>
    <property type="match status" value="1"/>
</dbReference>
<accession>Q4RY49</accession>
<comment type="subcellular location">
    <subcellularLocation>
        <location evidence="1">Endoplasmic reticulum membrane</location>
        <topology evidence="1">Single-pass membrane protein</topology>
    </subcellularLocation>
</comment>
<evidence type="ECO:0000256" key="11">
    <source>
        <dbReference type="ARBA" id="ARBA00023136"/>
    </source>
</evidence>
<keyword evidence="7 14" id="KW-0808">Transferase</keyword>
<comment type="catalytic activity">
    <reaction evidence="12 14">
        <text>an alpha-D-Man-(1-&gt;3)-[alpha-D-Man-(1-&gt;6)]-beta-D-Man-(1-&gt;4)-beta-D-GlcNAc-(1-&gt;4)-alpha-D-GlcNAc-diphospho-di-trans,poly-cis-dolichol + 2 GDP-alpha-D-mannose = an alpha-D-Man-(1-&gt;2)-alpha-D-Man-(1-&gt;2)-alpha-D-Man-(1-&gt;3)-[alpha-D-Man-(1-&gt;6)]-beta-D-Man-(1-&gt;4)-beta-D-GlcNAc-(1-&gt;4)-alpha-D-GlcNAc-diphospho-di-trans,poly-cis-dolichol + 2 GDP + 2 H(+)</text>
        <dbReference type="Rhea" id="RHEA:29523"/>
        <dbReference type="Rhea" id="RHEA-COMP:19515"/>
        <dbReference type="Rhea" id="RHEA-COMP:19516"/>
        <dbReference type="ChEBI" id="CHEBI:15378"/>
        <dbReference type="ChEBI" id="CHEBI:57527"/>
        <dbReference type="ChEBI" id="CHEBI:58189"/>
        <dbReference type="ChEBI" id="CHEBI:132511"/>
        <dbReference type="ChEBI" id="CHEBI:132515"/>
        <dbReference type="EC" id="2.4.1.131"/>
    </reaction>
    <physiologicalReaction direction="left-to-right" evidence="12 14">
        <dbReference type="Rhea" id="RHEA:29524"/>
    </physiologicalReaction>
</comment>
<feature type="transmembrane region" description="Helical" evidence="14">
    <location>
        <begin position="7"/>
        <end position="28"/>
    </location>
</feature>
<dbReference type="CDD" id="cd03806">
    <property type="entry name" value="GT4_ALG11-like"/>
    <property type="match status" value="1"/>
</dbReference>
<comment type="similarity">
    <text evidence="3 14">Belongs to the glycosyltransferase group 1 family. Glycosyltransferase 4 subfamily.</text>
</comment>
<dbReference type="UniPathway" id="UPA00378"/>
<evidence type="ECO:0000256" key="7">
    <source>
        <dbReference type="ARBA" id="ARBA00022679"/>
    </source>
</evidence>
<keyword evidence="10 14" id="KW-1133">Transmembrane helix</keyword>
<dbReference type="PANTHER" id="PTHR45919:SF1">
    <property type="entry name" value="GDP-MAN:MAN(3)GLCNAC(2)-PP-DOL ALPHA-1,2-MANNOSYLTRANSFERASE"/>
    <property type="match status" value="1"/>
</dbReference>
<evidence type="ECO:0000256" key="1">
    <source>
        <dbReference type="ARBA" id="ARBA00004389"/>
    </source>
</evidence>
<dbReference type="Pfam" id="PF15924">
    <property type="entry name" value="ALG11_N"/>
    <property type="match status" value="1"/>
</dbReference>
<dbReference type="PANTHER" id="PTHR45919">
    <property type="entry name" value="GDP-MAN:MAN(3)GLCNAC(2)-PP-DOL ALPHA-1,2-MANNOSYLTRANSFERASE"/>
    <property type="match status" value="1"/>
</dbReference>
<evidence type="ECO:0000256" key="4">
    <source>
        <dbReference type="ARBA" id="ARBA00012645"/>
    </source>
</evidence>
<sequence length="358" mass="39954">MLVEPSLFPHFTLLGQSIGSVFLGWEALSELVPDLYVDSMGYAFTLPLFRYFGGCSVGSYVHYPTISTDMLSVVRERNPRFNNPDYVSNSLFLSAFKAVYYCLFALLYGMAGSCSDLIMVNSSWTLGHILSLWRAPNRTSVVYPPCDVSAFLDLPLEEDGDKKCHSIVSVGQFRPEKDHRLQIRAFKKVLERRGAEPGGRETLRLVLVGGCRNQQDEERVLMLRGLCHELGVSDRVEFKLNVPFEELKRELADATIGLHTMWNEHFGIGIVECMAAGKVILAHKSGGPKLDIVVPFEGGQTGFLASDEDSYAEAIEQILALPPASRLQIRRNARQSVARFSDQEFEVCFLAAMEPLMG</sequence>
<name>Q4RY49_TETNG</name>
<comment type="pathway">
    <text evidence="2 14">Protein modification; protein glycosylation.</text>
</comment>
<reference evidence="17" key="2">
    <citation type="submission" date="2004-02" db="EMBL/GenBank/DDBJ databases">
        <authorList>
            <consortium name="Genoscope"/>
            <consortium name="Whitehead Institute Centre for Genome Research"/>
        </authorList>
    </citation>
    <scope>NUCLEOTIDE SEQUENCE</scope>
</reference>
<keyword evidence="6 14" id="KW-0328">Glycosyltransferase</keyword>
<evidence type="ECO:0000256" key="12">
    <source>
        <dbReference type="ARBA" id="ARBA00045065"/>
    </source>
</evidence>
<proteinExistence type="inferred from homology"/>
<gene>
    <name evidence="17" type="ORF">GSTENG00027147001</name>
</gene>
<evidence type="ECO:0000256" key="13">
    <source>
        <dbReference type="ARBA" id="ARBA00045128"/>
    </source>
</evidence>
<dbReference type="Gene3D" id="3.40.50.2000">
    <property type="entry name" value="Glycogen Phosphorylase B"/>
    <property type="match status" value="1"/>
</dbReference>
<dbReference type="GO" id="GO:0005789">
    <property type="term" value="C:endoplasmic reticulum membrane"/>
    <property type="evidence" value="ECO:0007669"/>
    <property type="project" value="UniProtKB-SubCell"/>
</dbReference>
<organism evidence="17">
    <name type="scientific">Tetraodon nigroviridis</name>
    <name type="common">Spotted green pufferfish</name>
    <name type="synonym">Chelonodon nigroviridis</name>
    <dbReference type="NCBI Taxonomy" id="99883"/>
    <lineage>
        <taxon>Eukaryota</taxon>
        <taxon>Metazoa</taxon>
        <taxon>Chordata</taxon>
        <taxon>Craniata</taxon>
        <taxon>Vertebrata</taxon>
        <taxon>Euteleostomi</taxon>
        <taxon>Actinopterygii</taxon>
        <taxon>Neopterygii</taxon>
        <taxon>Teleostei</taxon>
        <taxon>Neoteleostei</taxon>
        <taxon>Acanthomorphata</taxon>
        <taxon>Eupercaria</taxon>
        <taxon>Tetraodontiformes</taxon>
        <taxon>Tetradontoidea</taxon>
        <taxon>Tetraodontidae</taxon>
        <taxon>Tetraodon</taxon>
    </lineage>
</organism>
<evidence type="ECO:0000313" key="17">
    <source>
        <dbReference type="EMBL" id="CAG06683.1"/>
    </source>
</evidence>
<feature type="domain" description="ALG11 mannosyltransferase N-terminal" evidence="16">
    <location>
        <begin position="2"/>
        <end position="133"/>
    </location>
</feature>
<dbReference type="EC" id="2.4.1.131" evidence="4 14"/>
<keyword evidence="11 14" id="KW-0472">Membrane</keyword>
<keyword evidence="9 14" id="KW-0256">Endoplasmic reticulum</keyword>
<dbReference type="OrthoDB" id="2276068at2759"/>